<proteinExistence type="predicted"/>
<accession>A0ACC2ZX22</accession>
<name>A0ACC2ZX22_9EURO</name>
<evidence type="ECO:0000313" key="2">
    <source>
        <dbReference type="Proteomes" id="UP001172386"/>
    </source>
</evidence>
<dbReference type="Proteomes" id="UP001172386">
    <property type="component" value="Unassembled WGS sequence"/>
</dbReference>
<keyword evidence="2" id="KW-1185">Reference proteome</keyword>
<organism evidence="1 2">
    <name type="scientific">Neophaeococcomyces mojaviensis</name>
    <dbReference type="NCBI Taxonomy" id="3383035"/>
    <lineage>
        <taxon>Eukaryota</taxon>
        <taxon>Fungi</taxon>
        <taxon>Dikarya</taxon>
        <taxon>Ascomycota</taxon>
        <taxon>Pezizomycotina</taxon>
        <taxon>Eurotiomycetes</taxon>
        <taxon>Chaetothyriomycetidae</taxon>
        <taxon>Chaetothyriales</taxon>
        <taxon>Chaetothyriales incertae sedis</taxon>
        <taxon>Neophaeococcomyces</taxon>
    </lineage>
</organism>
<gene>
    <name evidence="1" type="ORF">H2198_008637</name>
</gene>
<sequence length="236" mass="26631">MRSTRKPRNAQEQIRLFESTFRQASRPIPSIIASTNVKKEEESAEPDVNADDEDMGHGEGDDNVFGHMEDNSAIPNDISKTVKVGNITNDLEWIKNDNNRVSRMRKLCERLQAEAEASGNQDDEIDLSVSTNYMDEGLRYGSDRRKGDDPATAVYVPDQEYGDHVPVLDRMGNHAVDKEGKLLFRKAGRDLTKAQKQARATQNNLLRSTSLKRRRDSSLGFPASKRLELEKKQEGI</sequence>
<dbReference type="EMBL" id="JAPDRQ010000217">
    <property type="protein sequence ID" value="KAJ9652109.1"/>
    <property type="molecule type" value="Genomic_DNA"/>
</dbReference>
<evidence type="ECO:0000313" key="1">
    <source>
        <dbReference type="EMBL" id="KAJ9652109.1"/>
    </source>
</evidence>
<comment type="caution">
    <text evidence="1">The sequence shown here is derived from an EMBL/GenBank/DDBJ whole genome shotgun (WGS) entry which is preliminary data.</text>
</comment>
<reference evidence="1" key="1">
    <citation type="submission" date="2022-10" db="EMBL/GenBank/DDBJ databases">
        <title>Culturing micro-colonial fungi from biological soil crusts in the Mojave desert and describing Neophaeococcomyces mojavensis, and introducing the new genera and species Taxawa tesnikishii.</title>
        <authorList>
            <person name="Kurbessoian T."/>
            <person name="Stajich J.E."/>
        </authorList>
    </citation>
    <scope>NUCLEOTIDE SEQUENCE</scope>
    <source>
        <strain evidence="1">JES_112</strain>
    </source>
</reference>
<protein>
    <submittedName>
        <fullName evidence="1">Uncharacterized protein</fullName>
    </submittedName>
</protein>